<gene>
    <name evidence="3" type="ORF">LALA0_S10e02520g</name>
</gene>
<dbReference type="RefSeq" id="XP_022630321.1">
    <property type="nucleotide sequence ID" value="XM_022775456.1"/>
</dbReference>
<feature type="coiled-coil region" evidence="1">
    <location>
        <begin position="573"/>
        <end position="646"/>
    </location>
</feature>
<dbReference type="Pfam" id="PF12709">
    <property type="entry name" value="Fungal_TACC"/>
    <property type="match status" value="1"/>
</dbReference>
<name>A0A0C7NEJ8_9SACH</name>
<feature type="region of interest" description="Disordered" evidence="2">
    <location>
        <begin position="1"/>
        <end position="80"/>
    </location>
</feature>
<evidence type="ECO:0000313" key="3">
    <source>
        <dbReference type="EMBL" id="CEP64111.1"/>
    </source>
</evidence>
<dbReference type="Proteomes" id="UP000054304">
    <property type="component" value="Unassembled WGS sequence"/>
</dbReference>
<organism evidence="3 4">
    <name type="scientific">Lachancea lanzarotensis</name>
    <dbReference type="NCBI Taxonomy" id="1245769"/>
    <lineage>
        <taxon>Eukaryota</taxon>
        <taxon>Fungi</taxon>
        <taxon>Dikarya</taxon>
        <taxon>Ascomycota</taxon>
        <taxon>Saccharomycotina</taxon>
        <taxon>Saccharomycetes</taxon>
        <taxon>Saccharomycetales</taxon>
        <taxon>Saccharomycetaceae</taxon>
        <taxon>Lachancea</taxon>
    </lineage>
</organism>
<proteinExistence type="predicted"/>
<evidence type="ECO:0000256" key="2">
    <source>
        <dbReference type="SAM" id="MobiDB-lite"/>
    </source>
</evidence>
<dbReference type="GeneID" id="34687643"/>
<dbReference type="OrthoDB" id="5367584at2759"/>
<evidence type="ECO:0000256" key="1">
    <source>
        <dbReference type="SAM" id="Coils"/>
    </source>
</evidence>
<dbReference type="EMBL" id="LN736369">
    <property type="protein sequence ID" value="CEP64111.1"/>
    <property type="molecule type" value="Genomic_DNA"/>
</dbReference>
<feature type="compositionally biased region" description="Basic and acidic residues" evidence="2">
    <location>
        <begin position="145"/>
        <end position="165"/>
    </location>
</feature>
<dbReference type="InterPro" id="IPR024312">
    <property type="entry name" value="TACC_fungi"/>
</dbReference>
<accession>A0A0C7NEJ8</accession>
<keyword evidence="4" id="KW-1185">Reference proteome</keyword>
<evidence type="ECO:0000313" key="4">
    <source>
        <dbReference type="Proteomes" id="UP000054304"/>
    </source>
</evidence>
<feature type="coiled-coil region" evidence="1">
    <location>
        <begin position="272"/>
        <end position="404"/>
    </location>
</feature>
<sequence>MESAQTKSFSTPLKQVKPEDRQFGSVPYINRNIPLQRQDSFHDDAKHNNSKRDKENDNIETESPWKKPRAVRTDGSREDLDSSPELIALMDHNAEPPSALDVREEQVPGMISTAVRNISNSDLLDHENGNQTSMLRNLLSPARHLSPEKRPLTPIDHDGCDDNGHPDTGLSNLGSLTPLKGFVEKTEDGLIQALQSQFRQELNKYEHHLQAKNKRSDEYREEIIKSLEKVKELDEQLDEKSLAFSVLWSEHQVLKTAQATREAEWKSQSEDFERLSGDNSRLEERVSKLKSKLSELRNEIKMLHQNSQILQEKFQLQVQDNDGLRKQLEIRSEFENKLQNRVEDLQRERDEFRAGKDHQEIEVTTLKNEVAEYEYKTQALRREIADFESELQDKEAVCKNLQNTMNIKQLSTTELENRVGRLVEERDWFEKALDSRHDDDKALEQGNLLIDDLTEKLEAAKDEARAFHEREKELEQRQQELEKKLAQGKTQLDEVTDQVAIRSAELEELQHDNAELLQTKVHLEEFVKIRDAAVEEWKSKFDNKSAENNRLAVELESVQFRNGNLESEHLVELEQLHQQMTSLQDSLRVSSEQIKRLETEREALQSQIDNDTGHVVADDARESPATVELRNQIQSLQQQLREKDSDTNKRLLLLAEDLYIQYSSKHEQKVKMLKKGYESKYQDKIGRLNLENTGLHDELTRLNTTLKAERDDKERLVQMLKK</sequence>
<dbReference type="HOGENOM" id="CLU_018393_0_0_1"/>
<protein>
    <submittedName>
        <fullName evidence="3">LALA0S10e02520g1_1</fullName>
    </submittedName>
</protein>
<feature type="compositionally biased region" description="Polar residues" evidence="2">
    <location>
        <begin position="1"/>
        <end position="13"/>
    </location>
</feature>
<keyword evidence="1" id="KW-0175">Coiled coil</keyword>
<feature type="compositionally biased region" description="Basic and acidic residues" evidence="2">
    <location>
        <begin position="71"/>
        <end position="80"/>
    </location>
</feature>
<feature type="coiled-coil region" evidence="1">
    <location>
        <begin position="202"/>
        <end position="236"/>
    </location>
</feature>
<feature type="compositionally biased region" description="Basic and acidic residues" evidence="2">
    <location>
        <begin position="39"/>
        <end position="57"/>
    </location>
</feature>
<feature type="coiled-coil region" evidence="1">
    <location>
        <begin position="443"/>
        <end position="526"/>
    </location>
</feature>
<dbReference type="AlphaFoldDB" id="A0A0C7NEJ8"/>
<feature type="region of interest" description="Disordered" evidence="2">
    <location>
        <begin position="145"/>
        <end position="172"/>
    </location>
</feature>
<reference evidence="3 4" key="1">
    <citation type="submission" date="2014-12" db="EMBL/GenBank/DDBJ databases">
        <authorList>
            <person name="Neuveglise Cecile"/>
        </authorList>
    </citation>
    <scope>NUCLEOTIDE SEQUENCE [LARGE SCALE GENOMIC DNA]</scope>
    <source>
        <strain evidence="3 4">CBS 12615</strain>
    </source>
</reference>
<dbReference type="STRING" id="1245769.A0A0C7NEJ8"/>